<gene>
    <name evidence="1" type="ORF">CUZ56_03048</name>
</gene>
<evidence type="ECO:0000313" key="2">
    <source>
        <dbReference type="Proteomes" id="UP000286947"/>
    </source>
</evidence>
<protein>
    <submittedName>
        <fullName evidence="1">Uncharacterized protein</fullName>
    </submittedName>
</protein>
<dbReference type="AlphaFoldDB" id="A0A433S9H3"/>
<reference evidence="1 2" key="1">
    <citation type="submission" date="2018-01" db="EMBL/GenBank/DDBJ databases">
        <title>Saezia sanguinis gen. nov., sp. nov., in the order Burkholderiales isolated from human blood.</title>
        <authorList>
            <person name="Medina-Pascual M.J."/>
            <person name="Valdezate S."/>
            <person name="Monzon S."/>
            <person name="Cuesta I."/>
            <person name="Carrasco G."/>
            <person name="Villalon P."/>
            <person name="Saez-Nieto J.A."/>
        </authorList>
    </citation>
    <scope>NUCLEOTIDE SEQUENCE [LARGE SCALE GENOMIC DNA]</scope>
    <source>
        <strain evidence="1 2">CNM695-12</strain>
    </source>
</reference>
<dbReference type="Proteomes" id="UP000286947">
    <property type="component" value="Unassembled WGS sequence"/>
</dbReference>
<name>A0A433S9H3_9BURK</name>
<accession>A0A433S9H3</accession>
<sequence length="45" mass="4778">MEDGAVLGDVDVLTGIHRVTTLGDAHLRSQFEKSVTNLVGKEVLG</sequence>
<comment type="caution">
    <text evidence="1">The sequence shown here is derived from an EMBL/GenBank/DDBJ whole genome shotgun (WGS) entry which is preliminary data.</text>
</comment>
<keyword evidence="2" id="KW-1185">Reference proteome</keyword>
<dbReference type="EMBL" id="PQSP01000104">
    <property type="protein sequence ID" value="RUS65371.1"/>
    <property type="molecule type" value="Genomic_DNA"/>
</dbReference>
<evidence type="ECO:0000313" key="1">
    <source>
        <dbReference type="EMBL" id="RUS65371.1"/>
    </source>
</evidence>
<organism evidence="1 2">
    <name type="scientific">Saezia sanguinis</name>
    <dbReference type="NCBI Taxonomy" id="1965230"/>
    <lineage>
        <taxon>Bacteria</taxon>
        <taxon>Pseudomonadati</taxon>
        <taxon>Pseudomonadota</taxon>
        <taxon>Betaproteobacteria</taxon>
        <taxon>Burkholderiales</taxon>
        <taxon>Saeziaceae</taxon>
        <taxon>Saezia</taxon>
    </lineage>
</organism>
<proteinExistence type="predicted"/>